<proteinExistence type="predicted"/>
<gene>
    <name evidence="1" type="ORF">BLA6863_03304</name>
</gene>
<protein>
    <submittedName>
        <fullName evidence="1">Uncharacterized protein</fullName>
    </submittedName>
</protein>
<reference evidence="1 2" key="1">
    <citation type="submission" date="2019-09" db="EMBL/GenBank/DDBJ databases">
        <authorList>
            <person name="Depoorter E."/>
        </authorList>
    </citation>
    <scope>NUCLEOTIDE SEQUENCE [LARGE SCALE GENOMIC DNA]</scope>
    <source>
        <strain evidence="1">LMG 6863</strain>
    </source>
</reference>
<sequence length="121" mass="13633">MRPLPRKGKVMAVTQTDLANRVLKKIRVLGTGQTADAEDLLVAKQKLRAVHASVRKDDRVRWTIQTLPEGAEEPYVLMASFLTAPEFGKPADPMWWTWGEREITALTKAPTSGQPVKQEYF</sequence>
<organism evidence="1 2">
    <name type="scientific">Burkholderia lata (strain ATCC 17760 / DSM 23089 / LMG 22485 / NCIMB 9086 / R18194 / 383)</name>
    <dbReference type="NCBI Taxonomy" id="482957"/>
    <lineage>
        <taxon>Bacteria</taxon>
        <taxon>Pseudomonadati</taxon>
        <taxon>Pseudomonadota</taxon>
        <taxon>Betaproteobacteria</taxon>
        <taxon>Burkholderiales</taxon>
        <taxon>Burkholderiaceae</taxon>
        <taxon>Burkholderia</taxon>
        <taxon>Burkholderia cepacia complex</taxon>
    </lineage>
</organism>
<evidence type="ECO:0000313" key="2">
    <source>
        <dbReference type="Proteomes" id="UP000494170"/>
    </source>
</evidence>
<evidence type="ECO:0000313" key="1">
    <source>
        <dbReference type="EMBL" id="VWB70460.1"/>
    </source>
</evidence>
<dbReference type="EMBL" id="CABVPY010000018">
    <property type="protein sequence ID" value="VWB70460.1"/>
    <property type="molecule type" value="Genomic_DNA"/>
</dbReference>
<accession>A0A6P2LGG0</accession>
<dbReference type="AlphaFoldDB" id="A0A6P2LGG0"/>
<dbReference type="Proteomes" id="UP000494170">
    <property type="component" value="Unassembled WGS sequence"/>
</dbReference>
<name>A0A6P2LGG0_BURL3</name>